<dbReference type="InterPro" id="IPR012674">
    <property type="entry name" value="Calycin"/>
</dbReference>
<proteinExistence type="predicted"/>
<dbReference type="CDD" id="cd07828">
    <property type="entry name" value="lipocalin_heme-bd-THAP4-like"/>
    <property type="match status" value="1"/>
</dbReference>
<evidence type="ECO:0000256" key="1">
    <source>
        <dbReference type="ARBA" id="ARBA00036993"/>
    </source>
</evidence>
<dbReference type="Pfam" id="PF08768">
    <property type="entry name" value="THAP4_heme-bd"/>
    <property type="match status" value="1"/>
</dbReference>
<reference evidence="5" key="1">
    <citation type="submission" date="2017-02" db="UniProtKB">
        <authorList>
            <consortium name="WormBaseParasite"/>
        </authorList>
    </citation>
    <scope>IDENTIFICATION</scope>
</reference>
<dbReference type="PANTHER" id="PTHR15854">
    <property type="entry name" value="THAP4 PROTEIN"/>
    <property type="match status" value="1"/>
</dbReference>
<dbReference type="WBParaSite" id="HNAJ_0001195001-mRNA-1">
    <property type="protein sequence ID" value="HNAJ_0001195001-mRNA-1"/>
    <property type="gene ID" value="HNAJ_0001195001"/>
</dbReference>
<evidence type="ECO:0000313" key="3">
    <source>
        <dbReference type="EMBL" id="VDO11753.1"/>
    </source>
</evidence>
<comment type="catalytic activity">
    <reaction evidence="1">
        <text>peroxynitrite = nitrate</text>
        <dbReference type="Rhea" id="RHEA:63116"/>
        <dbReference type="ChEBI" id="CHEBI:17632"/>
        <dbReference type="ChEBI" id="CHEBI:25941"/>
    </reaction>
    <physiologicalReaction direction="left-to-right" evidence="1">
        <dbReference type="Rhea" id="RHEA:63117"/>
    </physiologicalReaction>
</comment>
<dbReference type="InterPro" id="IPR045165">
    <property type="entry name" value="Nitrobindin"/>
</dbReference>
<feature type="domain" description="THAP4-like heme-binding" evidence="2">
    <location>
        <begin position="8"/>
        <end position="159"/>
    </location>
</feature>
<protein>
    <submittedName>
        <fullName evidence="5">THAP4_heme-bd domain-containing protein</fullName>
    </submittedName>
</protein>
<evidence type="ECO:0000259" key="2">
    <source>
        <dbReference type="Pfam" id="PF08768"/>
    </source>
</evidence>
<name>A0A0R3TVT9_RODNA</name>
<dbReference type="GO" id="GO:0008289">
    <property type="term" value="F:lipid binding"/>
    <property type="evidence" value="ECO:0007669"/>
    <property type="project" value="UniProtKB-KW"/>
</dbReference>
<dbReference type="SUPFAM" id="SSF50814">
    <property type="entry name" value="Lipocalins"/>
    <property type="match status" value="1"/>
</dbReference>
<dbReference type="OrthoDB" id="58529at2759"/>
<reference evidence="3 4" key="2">
    <citation type="submission" date="2018-11" db="EMBL/GenBank/DDBJ databases">
        <authorList>
            <consortium name="Pathogen Informatics"/>
        </authorList>
    </citation>
    <scope>NUCLEOTIDE SEQUENCE [LARGE SCALE GENOMIC DNA]</scope>
</reference>
<evidence type="ECO:0000313" key="4">
    <source>
        <dbReference type="Proteomes" id="UP000278807"/>
    </source>
</evidence>
<gene>
    <name evidence="3" type="ORF">HNAJ_LOCUS11939</name>
</gene>
<evidence type="ECO:0000313" key="5">
    <source>
        <dbReference type="WBParaSite" id="HNAJ_0001195001-mRNA-1"/>
    </source>
</evidence>
<dbReference type="InterPro" id="IPR014878">
    <property type="entry name" value="THAP4-like_heme-bd"/>
</dbReference>
<organism evidence="5">
    <name type="scientific">Rodentolepis nana</name>
    <name type="common">Dwarf tapeworm</name>
    <name type="synonym">Hymenolepis nana</name>
    <dbReference type="NCBI Taxonomy" id="102285"/>
    <lineage>
        <taxon>Eukaryota</taxon>
        <taxon>Metazoa</taxon>
        <taxon>Spiralia</taxon>
        <taxon>Lophotrochozoa</taxon>
        <taxon>Platyhelminthes</taxon>
        <taxon>Cestoda</taxon>
        <taxon>Eucestoda</taxon>
        <taxon>Cyclophyllidea</taxon>
        <taxon>Hymenolepididae</taxon>
        <taxon>Rodentolepis</taxon>
    </lineage>
</organism>
<dbReference type="Gene3D" id="2.40.128.20">
    <property type="match status" value="1"/>
</dbReference>
<dbReference type="Proteomes" id="UP000278807">
    <property type="component" value="Unassembled WGS sequence"/>
</dbReference>
<dbReference type="AlphaFoldDB" id="A0A0R3TVT9"/>
<keyword evidence="4" id="KW-1185">Reference proteome</keyword>
<dbReference type="EMBL" id="UZAE01013902">
    <property type="protein sequence ID" value="VDO11753.1"/>
    <property type="molecule type" value="Genomic_DNA"/>
</dbReference>
<dbReference type="PANTHER" id="PTHR15854:SF4">
    <property type="entry name" value="PEROXYNITRITE ISOMERASE THAP4"/>
    <property type="match status" value="1"/>
</dbReference>
<accession>A0A0R3TVT9</accession>
<dbReference type="STRING" id="102285.A0A0R3TVT9"/>
<sequence length="162" mass="18318">MTEVHESMKALEFLIGRWHGTGKGFLSNGSSFQYTEDLIIENIGQPNFAYSASSCIDGKTRHRESGFIKCHEDNKVVFCIAENLGSCSILLGALQTNANEKKLHLTSDSVSRSPFNKEPYVIKSVREYLFDGEKLHLIVRLSTTKNTELTDHLKITYERKSE</sequence>